<reference evidence="7" key="2">
    <citation type="submission" date="2020-07" db="EMBL/GenBank/DDBJ databases">
        <title>Flavobacterium sp. xlx-214.</title>
        <authorList>
            <person name="Yang C."/>
        </authorList>
    </citation>
    <scope>NUCLEOTIDE SEQUENCE [LARGE SCALE GENOMIC DNA]</scope>
    <source>
        <strain evidence="7">CX-624</strain>
    </source>
</reference>
<reference evidence="4" key="3">
    <citation type="submission" date="2020-07" db="EMBL/GenBank/DDBJ databases">
        <authorList>
            <person name="Yang C."/>
        </authorList>
    </citation>
    <scope>NUCLEOTIDE SEQUENCE</scope>
    <source>
        <strain evidence="4">Cx-624</strain>
    </source>
</reference>
<dbReference type="InterPro" id="IPR005543">
    <property type="entry name" value="PASTA_dom"/>
</dbReference>
<dbReference type="AlphaFoldDB" id="A0A7D7QVC1"/>
<feature type="compositionally biased region" description="Basic and acidic residues" evidence="1">
    <location>
        <begin position="343"/>
        <end position="354"/>
    </location>
</feature>
<feature type="compositionally biased region" description="Low complexity" evidence="1">
    <location>
        <begin position="333"/>
        <end position="342"/>
    </location>
</feature>
<evidence type="ECO:0000256" key="1">
    <source>
        <dbReference type="SAM" id="MobiDB-lite"/>
    </source>
</evidence>
<feature type="compositionally biased region" description="Polar residues" evidence="1">
    <location>
        <begin position="305"/>
        <end position="331"/>
    </location>
</feature>
<feature type="region of interest" description="Disordered" evidence="1">
    <location>
        <begin position="286"/>
        <end position="354"/>
    </location>
</feature>
<keyword evidence="2" id="KW-1133">Transmembrane helix</keyword>
<accession>A0A7D7QVC1</accession>
<keyword evidence="7" id="KW-1185">Reference proteome</keyword>
<evidence type="ECO:0000313" key="5">
    <source>
        <dbReference type="EMBL" id="QMS97970.1"/>
    </source>
</evidence>
<dbReference type="Pfam" id="PF03793">
    <property type="entry name" value="PASTA"/>
    <property type="match status" value="2"/>
</dbReference>
<feature type="transmembrane region" description="Helical" evidence="2">
    <location>
        <begin position="6"/>
        <end position="29"/>
    </location>
</feature>
<evidence type="ECO:0000256" key="2">
    <source>
        <dbReference type="SAM" id="Phobius"/>
    </source>
</evidence>
<dbReference type="CDD" id="cd06577">
    <property type="entry name" value="PASTA_pknB"/>
    <property type="match status" value="2"/>
</dbReference>
<feature type="domain" description="PASTA" evidence="3">
    <location>
        <begin position="39"/>
        <end position="105"/>
    </location>
</feature>
<evidence type="ECO:0000313" key="6">
    <source>
        <dbReference type="Proteomes" id="UP000515349"/>
    </source>
</evidence>
<protein>
    <submittedName>
        <fullName evidence="5">PASTA domain-containing protein</fullName>
    </submittedName>
</protein>
<proteinExistence type="predicted"/>
<evidence type="ECO:0000259" key="3">
    <source>
        <dbReference type="PROSITE" id="PS51178"/>
    </source>
</evidence>
<name>A0A7D7QVC1_9FLAO</name>
<dbReference type="Proteomes" id="UP000515349">
    <property type="component" value="Chromosome"/>
</dbReference>
<feature type="domain" description="PASTA" evidence="3">
    <location>
        <begin position="179"/>
        <end position="246"/>
    </location>
</feature>
<keyword evidence="2" id="KW-0472">Membrane</keyword>
<dbReference type="RefSeq" id="WP_181886743.1">
    <property type="nucleotide sequence ID" value="NZ_CP059472.1"/>
</dbReference>
<reference evidence="5 6" key="1">
    <citation type="submission" date="2020-07" db="EMBL/GenBank/DDBJ databases">
        <title>Chryseobacterium sp.cx-624.</title>
        <authorList>
            <person name="Yang C."/>
        </authorList>
    </citation>
    <scope>NUCLEOTIDE SEQUENCE [LARGE SCALE GENOMIC DNA]</scope>
    <source>
        <strain evidence="6">cx-624</strain>
        <strain evidence="5">Cx-624</strain>
    </source>
</reference>
<gene>
    <name evidence="5" type="ORF">H1R16_09655</name>
    <name evidence="4" type="ORF">H2507_05810</name>
</gene>
<dbReference type="Proteomes" id="UP000539710">
    <property type="component" value="Unassembled WGS sequence"/>
</dbReference>
<dbReference type="Gene3D" id="3.30.10.20">
    <property type="match status" value="3"/>
</dbReference>
<dbReference type="PROSITE" id="PS51178">
    <property type="entry name" value="PASTA"/>
    <property type="match status" value="2"/>
</dbReference>
<feature type="compositionally biased region" description="Basic and acidic residues" evidence="1">
    <location>
        <begin position="286"/>
        <end position="296"/>
    </location>
</feature>
<dbReference type="SMART" id="SM00740">
    <property type="entry name" value="PASTA"/>
    <property type="match status" value="2"/>
</dbReference>
<sequence>MLKSLFHWKVLVNLVLAAVIFIGLVWLTFRWLELHTNHGKEIPVPNVMNKSVHEAIKTLDDQGLEYKVDSGTFDPKYKPFQVLNMFPKPGSRVKNGRIIEVRVNPRTWGKVTIPDILDRYKGLAFRRLEQVGLKVGDTIFEPSIQRDAVIRMLHNGIAIKPGSQLPRFSTIDLVIGAGPKRNIAIPNLVGLTVAQAKAIVANNLFEIGLVEYDDGKGDDTDIVYYQDPAGGDLRDQGMQVDLWASKKTPAEMTAKISQLNSMYRVKIDTTLPPVRYEEVPVYQEPKFETPDKDPVDQKPVAPAATANTTSGNPVKKSVNSSGTATPKTNPTGEKPAASVPAKSAEKPKAKKVVE</sequence>
<dbReference type="EMBL" id="CP059472">
    <property type="protein sequence ID" value="QMS97970.1"/>
    <property type="molecule type" value="Genomic_DNA"/>
</dbReference>
<dbReference type="KEGG" id="cbau:H1R16_09655"/>
<keyword evidence="2" id="KW-0812">Transmembrane</keyword>
<evidence type="ECO:0000313" key="4">
    <source>
        <dbReference type="EMBL" id="MBA5246677.1"/>
    </source>
</evidence>
<evidence type="ECO:0000313" key="7">
    <source>
        <dbReference type="Proteomes" id="UP000539710"/>
    </source>
</evidence>
<organism evidence="5 6">
    <name type="scientific">Marnyiella aurantia</name>
    <dbReference type="NCBI Taxonomy" id="2758037"/>
    <lineage>
        <taxon>Bacteria</taxon>
        <taxon>Pseudomonadati</taxon>
        <taxon>Bacteroidota</taxon>
        <taxon>Flavobacteriia</taxon>
        <taxon>Flavobacteriales</taxon>
        <taxon>Weeksellaceae</taxon>
        <taxon>Marnyiella</taxon>
    </lineage>
</organism>
<dbReference type="EMBL" id="JACEUX010000001">
    <property type="protein sequence ID" value="MBA5246677.1"/>
    <property type="molecule type" value="Genomic_DNA"/>
</dbReference>